<gene>
    <name evidence="1" type="ORF">Sradi_6168300</name>
</gene>
<accession>A0AAW2K884</accession>
<sequence length="94" mass="10470">MITSTIREQLAVFVPIWVATPSEVTAPKEADPAPAVPAPNNVEGLNTLLPPQVGDVPAQWLALLECLQKELQNVQYQVWEHPQKNNPTFFLLKE</sequence>
<reference evidence="1" key="1">
    <citation type="submission" date="2020-06" db="EMBL/GenBank/DDBJ databases">
        <authorList>
            <person name="Li T."/>
            <person name="Hu X."/>
            <person name="Zhang T."/>
            <person name="Song X."/>
            <person name="Zhang H."/>
            <person name="Dai N."/>
            <person name="Sheng W."/>
            <person name="Hou X."/>
            <person name="Wei L."/>
        </authorList>
    </citation>
    <scope>NUCLEOTIDE SEQUENCE</scope>
    <source>
        <strain evidence="1">G02</strain>
        <tissue evidence="1">Leaf</tissue>
    </source>
</reference>
<evidence type="ECO:0000313" key="1">
    <source>
        <dbReference type="EMBL" id="KAL0303002.1"/>
    </source>
</evidence>
<dbReference type="EMBL" id="JACGWJ010000029">
    <property type="protein sequence ID" value="KAL0303002.1"/>
    <property type="molecule type" value="Genomic_DNA"/>
</dbReference>
<dbReference type="AlphaFoldDB" id="A0AAW2K884"/>
<proteinExistence type="predicted"/>
<comment type="caution">
    <text evidence="1">The sequence shown here is derived from an EMBL/GenBank/DDBJ whole genome shotgun (WGS) entry which is preliminary data.</text>
</comment>
<reference evidence="1" key="2">
    <citation type="journal article" date="2024" name="Plant">
        <title>Genomic evolution and insights into agronomic trait innovations of Sesamum species.</title>
        <authorList>
            <person name="Miao H."/>
            <person name="Wang L."/>
            <person name="Qu L."/>
            <person name="Liu H."/>
            <person name="Sun Y."/>
            <person name="Le M."/>
            <person name="Wang Q."/>
            <person name="Wei S."/>
            <person name="Zheng Y."/>
            <person name="Lin W."/>
            <person name="Duan Y."/>
            <person name="Cao H."/>
            <person name="Xiong S."/>
            <person name="Wang X."/>
            <person name="Wei L."/>
            <person name="Li C."/>
            <person name="Ma Q."/>
            <person name="Ju M."/>
            <person name="Zhao R."/>
            <person name="Li G."/>
            <person name="Mu C."/>
            <person name="Tian Q."/>
            <person name="Mei H."/>
            <person name="Zhang T."/>
            <person name="Gao T."/>
            <person name="Zhang H."/>
        </authorList>
    </citation>
    <scope>NUCLEOTIDE SEQUENCE</scope>
    <source>
        <strain evidence="1">G02</strain>
    </source>
</reference>
<name>A0AAW2K884_SESRA</name>
<organism evidence="1">
    <name type="scientific">Sesamum radiatum</name>
    <name type="common">Black benniseed</name>
    <dbReference type="NCBI Taxonomy" id="300843"/>
    <lineage>
        <taxon>Eukaryota</taxon>
        <taxon>Viridiplantae</taxon>
        <taxon>Streptophyta</taxon>
        <taxon>Embryophyta</taxon>
        <taxon>Tracheophyta</taxon>
        <taxon>Spermatophyta</taxon>
        <taxon>Magnoliopsida</taxon>
        <taxon>eudicotyledons</taxon>
        <taxon>Gunneridae</taxon>
        <taxon>Pentapetalae</taxon>
        <taxon>asterids</taxon>
        <taxon>lamiids</taxon>
        <taxon>Lamiales</taxon>
        <taxon>Pedaliaceae</taxon>
        <taxon>Sesamum</taxon>
    </lineage>
</organism>
<protein>
    <submittedName>
        <fullName evidence="1">Uncharacterized protein</fullName>
    </submittedName>
</protein>